<sequence length="97" mass="10768">MHRACSGPAPWHVKQKAYDTAVRLPSLHVPLFKGLLAGYHDVYGDREPTAAPAVLARLQLPADTPHLPELRSVLAEGRRNHYLSPQTWHDAVRASTD</sequence>
<gene>
    <name evidence="1" type="ORF">SLAV_37220</name>
</gene>
<organism evidence="1 2">
    <name type="scientific">Streptomyces lavendulae subsp. lavendulae</name>
    <dbReference type="NCBI Taxonomy" id="58340"/>
    <lineage>
        <taxon>Bacteria</taxon>
        <taxon>Bacillati</taxon>
        <taxon>Actinomycetota</taxon>
        <taxon>Actinomycetes</taxon>
        <taxon>Kitasatosporales</taxon>
        <taxon>Streptomycetaceae</taxon>
        <taxon>Streptomyces</taxon>
    </lineage>
</organism>
<accession>A0A2K8PR70</accession>
<dbReference type="KEGG" id="slx:SLAV_37220"/>
<protein>
    <submittedName>
        <fullName evidence="1">Uncharacterized protein</fullName>
    </submittedName>
</protein>
<dbReference type="Proteomes" id="UP000231791">
    <property type="component" value="Chromosome"/>
</dbReference>
<proteinExistence type="predicted"/>
<reference evidence="1 2" key="1">
    <citation type="submission" date="2017-11" db="EMBL/GenBank/DDBJ databases">
        <title>Complete genome sequence of Streptomyces lavendulae subsp. lavendulae CCM 3239 (formerly 'Streptomyces aureofaciens CCM 3239'), the producer of the angucycline-type antibiotic auricin.</title>
        <authorList>
            <person name="Busche T."/>
            <person name="Novakova R."/>
            <person name="Al'Dilaimi A."/>
            <person name="Homerova D."/>
            <person name="Feckova L."/>
            <person name="Rezuchova B."/>
            <person name="Mingyar E."/>
            <person name="Csolleiova D."/>
            <person name="Bekeova C."/>
            <person name="Winkler A."/>
            <person name="Sevcikova B."/>
            <person name="Kalinowski J."/>
            <person name="Kormanec J."/>
            <person name="Ruckert C."/>
        </authorList>
    </citation>
    <scope>NUCLEOTIDE SEQUENCE [LARGE SCALE GENOMIC DNA]</scope>
    <source>
        <strain evidence="1 2">CCM 3239</strain>
    </source>
</reference>
<name>A0A2K8PR70_STRLA</name>
<evidence type="ECO:0000313" key="2">
    <source>
        <dbReference type="Proteomes" id="UP000231791"/>
    </source>
</evidence>
<dbReference type="AlphaFoldDB" id="A0A2K8PR70"/>
<keyword evidence="2" id="KW-1185">Reference proteome</keyword>
<dbReference type="EMBL" id="CP024985">
    <property type="protein sequence ID" value="ATZ29209.1"/>
    <property type="molecule type" value="Genomic_DNA"/>
</dbReference>
<evidence type="ECO:0000313" key="1">
    <source>
        <dbReference type="EMBL" id="ATZ29209.1"/>
    </source>
</evidence>